<dbReference type="PANTHER" id="PTHR36062">
    <property type="entry name" value="OS01G0687300 PROTEIN"/>
    <property type="match status" value="1"/>
</dbReference>
<proteinExistence type="predicted"/>
<dbReference type="GO" id="GO:0010099">
    <property type="term" value="P:regulation of photomorphogenesis"/>
    <property type="evidence" value="ECO:0007669"/>
    <property type="project" value="InterPro"/>
</dbReference>
<dbReference type="InterPro" id="IPR037476">
    <property type="entry name" value="PCH1"/>
</dbReference>
<evidence type="ECO:0000256" key="1">
    <source>
        <dbReference type="SAM" id="MobiDB-lite"/>
    </source>
</evidence>
<organism evidence="2">
    <name type="scientific">Rhizophora mucronata</name>
    <name type="common">Asiatic mangrove</name>
    <dbReference type="NCBI Taxonomy" id="61149"/>
    <lineage>
        <taxon>Eukaryota</taxon>
        <taxon>Viridiplantae</taxon>
        <taxon>Streptophyta</taxon>
        <taxon>Embryophyta</taxon>
        <taxon>Tracheophyta</taxon>
        <taxon>Spermatophyta</taxon>
        <taxon>Magnoliopsida</taxon>
        <taxon>eudicotyledons</taxon>
        <taxon>Gunneridae</taxon>
        <taxon>Pentapetalae</taxon>
        <taxon>rosids</taxon>
        <taxon>fabids</taxon>
        <taxon>Malpighiales</taxon>
        <taxon>Rhizophoraceae</taxon>
        <taxon>Rhizophora</taxon>
    </lineage>
</organism>
<dbReference type="PANTHER" id="PTHR36062:SF1">
    <property type="entry name" value="OS01G0687300 PROTEIN"/>
    <property type="match status" value="1"/>
</dbReference>
<sequence>MSDLVQLRHDKNEIPEKSMQPYQCTWMAHWMRASFGSSIASRNQIPLHHESREENHCTKHSPLPTGKEIGVESSRIVKEHRDISKGKMIDIMDENLATGFGRRRDDTFEGSASVMLKLPQNGESILALEKGECSKIRQYLPSPQVNPNFAYDEFLGGIQNHSSSLFALASSDAKIQSREFRLQPEGISLTPELQVKSDKPIGKSTLAALPYFQDDNLGLTSKIVAYEAYGRSTPMHPFFRHESNNPSGATSVAHQKKMDTSATILVRDPTMDADQLRNFIRRPFQMKPKHSDVELFPSWIGPPETRNLRNLHNGSYAPTWKPSSIHDMETMGIRATIDSVEEYPKVPQKFSKTTHQFFFTRKTGVNLFDGSQMFGESLHTSEGKKANDFPCLSPDFTFHIKQGSKLQLLGSFIESARREDTEHVKTSTFDLKNESSAETDTMDTDVFRNSHLFGVGSSQSNKDIKGEQKPLASDAEVASTREGIRSKHPNTEIPDINEELPAFPGLTSSANGKETSTSRTQSLDVEHFLSHAERPTNWESGACSDGPLGLDPCSRWVKRLKSSASNSIACGTKGSRMEEASSHEKVKLFNKILKCTKTTTERKMCESNDKYQTEVDPTSEELKKAESFCIESSKKSEDVKLLHAWIQRWCHNPAASPEQRSETEMVCKPHKSKSILHDLQKKHFPSIAAMALMGKVMTGFHPCEFRKKGSSVVWNSERY</sequence>
<dbReference type="EMBL" id="GGEC01032639">
    <property type="protein sequence ID" value="MBX13123.1"/>
    <property type="molecule type" value="Transcribed_RNA"/>
</dbReference>
<evidence type="ECO:0008006" key="3">
    <source>
        <dbReference type="Google" id="ProtNLM"/>
    </source>
</evidence>
<protein>
    <recommendedName>
        <fullName evidence="3">F-box family protein</fullName>
    </recommendedName>
</protein>
<dbReference type="AlphaFoldDB" id="A0A2P2L572"/>
<feature type="region of interest" description="Disordered" evidence="1">
    <location>
        <begin position="457"/>
        <end position="498"/>
    </location>
</feature>
<evidence type="ECO:0000313" key="2">
    <source>
        <dbReference type="EMBL" id="MBX13123.1"/>
    </source>
</evidence>
<accession>A0A2P2L572</accession>
<dbReference type="EMBL" id="GGEC01032644">
    <property type="protein sequence ID" value="MBX13128.1"/>
    <property type="molecule type" value="Transcribed_RNA"/>
</dbReference>
<name>A0A2P2L572_RHIMU</name>
<reference evidence="2" key="1">
    <citation type="submission" date="2018-02" db="EMBL/GenBank/DDBJ databases">
        <title>Rhizophora mucronata_Transcriptome.</title>
        <authorList>
            <person name="Meera S.P."/>
            <person name="Sreeshan A."/>
            <person name="Augustine A."/>
        </authorList>
    </citation>
    <scope>NUCLEOTIDE SEQUENCE</scope>
    <source>
        <tissue evidence="2">Leaf</tissue>
    </source>
</reference>